<comment type="caution">
    <text evidence="1">The sequence shown here is derived from an EMBL/GenBank/DDBJ whole genome shotgun (WGS) entry which is preliminary data.</text>
</comment>
<gene>
    <name evidence="1" type="ORF">DM860_015507</name>
</gene>
<sequence>MKNKYRANSQFILLVKPAKLNSHLQQLARTARPTSNPNKAFIHRSIVAPSNSSSQSKISKPNLFCSLTREPFVSLAHPSRSLSGARIAFISLGYISFGLHQSASVLQHSSLWRQATGLCKNRAEPNLLNTVLREKLDKSILGPNKDNNTRKDGFNFQESDLTHYNVFFFGLNMQGLLDFLTEEQHVEGQLCQKDVSRITERRFATVLVVSVNSIFTTGISDSNY</sequence>
<reference evidence="1 2" key="1">
    <citation type="submission" date="2018-06" db="EMBL/GenBank/DDBJ databases">
        <title>The Genome of Cuscuta australis (Dodder) Provides Insight into the Evolution of Plant Parasitism.</title>
        <authorList>
            <person name="Liu H."/>
        </authorList>
    </citation>
    <scope>NUCLEOTIDE SEQUENCE [LARGE SCALE GENOMIC DNA]</scope>
    <source>
        <strain evidence="2">cv. Yunnan</strain>
        <tissue evidence="1">Vines</tissue>
    </source>
</reference>
<evidence type="ECO:0000313" key="2">
    <source>
        <dbReference type="Proteomes" id="UP000249390"/>
    </source>
</evidence>
<evidence type="ECO:0000313" key="1">
    <source>
        <dbReference type="EMBL" id="RAL45101.1"/>
    </source>
</evidence>
<protein>
    <submittedName>
        <fullName evidence="1">Uncharacterized protein</fullName>
    </submittedName>
</protein>
<dbReference type="Proteomes" id="UP000249390">
    <property type="component" value="Unassembled WGS sequence"/>
</dbReference>
<accession>A0A328DLN7</accession>
<organism evidence="1 2">
    <name type="scientific">Cuscuta australis</name>
    <dbReference type="NCBI Taxonomy" id="267555"/>
    <lineage>
        <taxon>Eukaryota</taxon>
        <taxon>Viridiplantae</taxon>
        <taxon>Streptophyta</taxon>
        <taxon>Embryophyta</taxon>
        <taxon>Tracheophyta</taxon>
        <taxon>Spermatophyta</taxon>
        <taxon>Magnoliopsida</taxon>
        <taxon>eudicotyledons</taxon>
        <taxon>Gunneridae</taxon>
        <taxon>Pentapetalae</taxon>
        <taxon>asterids</taxon>
        <taxon>lamiids</taxon>
        <taxon>Solanales</taxon>
        <taxon>Convolvulaceae</taxon>
        <taxon>Cuscuteae</taxon>
        <taxon>Cuscuta</taxon>
        <taxon>Cuscuta subgen. Grammica</taxon>
        <taxon>Cuscuta sect. Cleistogrammica</taxon>
    </lineage>
</organism>
<proteinExistence type="predicted"/>
<keyword evidence="2" id="KW-1185">Reference proteome</keyword>
<dbReference type="AlphaFoldDB" id="A0A328DLN7"/>
<dbReference type="EMBL" id="NQVE01000140">
    <property type="protein sequence ID" value="RAL45101.1"/>
    <property type="molecule type" value="Genomic_DNA"/>
</dbReference>
<name>A0A328DLN7_9ASTE</name>